<organism evidence="3 4">
    <name type="scientific">Patagioenas fasciata monilis</name>
    <dbReference type="NCBI Taxonomy" id="372326"/>
    <lineage>
        <taxon>Eukaryota</taxon>
        <taxon>Metazoa</taxon>
        <taxon>Chordata</taxon>
        <taxon>Craniata</taxon>
        <taxon>Vertebrata</taxon>
        <taxon>Euteleostomi</taxon>
        <taxon>Archelosauria</taxon>
        <taxon>Archosauria</taxon>
        <taxon>Dinosauria</taxon>
        <taxon>Saurischia</taxon>
        <taxon>Theropoda</taxon>
        <taxon>Coelurosauria</taxon>
        <taxon>Aves</taxon>
        <taxon>Neognathae</taxon>
        <taxon>Neoaves</taxon>
        <taxon>Columbimorphae</taxon>
        <taxon>Columbiformes</taxon>
        <taxon>Columbidae</taxon>
        <taxon>Patagioenas</taxon>
    </lineage>
</organism>
<feature type="region of interest" description="Disordered" evidence="1">
    <location>
        <begin position="264"/>
        <end position="311"/>
    </location>
</feature>
<comment type="caution">
    <text evidence="3">The sequence shown here is derived from an EMBL/GenBank/DDBJ whole genome shotgun (WGS) entry which is preliminary data.</text>
</comment>
<dbReference type="AlphaFoldDB" id="A0A1V4JLG0"/>
<evidence type="ECO:0000259" key="2">
    <source>
        <dbReference type="SMART" id="SM01257"/>
    </source>
</evidence>
<accession>A0A1V4JLG0</accession>
<dbReference type="GO" id="GO:0005102">
    <property type="term" value="F:signaling receptor binding"/>
    <property type="evidence" value="ECO:0007669"/>
    <property type="project" value="InterPro"/>
</dbReference>
<feature type="compositionally biased region" description="Acidic residues" evidence="1">
    <location>
        <begin position="30"/>
        <end position="42"/>
    </location>
</feature>
<dbReference type="PANTHER" id="PTHR17469">
    <property type="entry name" value="SPERM SPECIFIC ANTIGEN 2-RELATED"/>
    <property type="match status" value="1"/>
</dbReference>
<evidence type="ECO:0000313" key="3">
    <source>
        <dbReference type="EMBL" id="OPJ72597.1"/>
    </source>
</evidence>
<dbReference type="OrthoDB" id="6088188at2759"/>
<dbReference type="InterPro" id="IPR043444">
    <property type="entry name" value="TESPA1-like"/>
</dbReference>
<name>A0A1V4JLG0_PATFA</name>
<proteinExistence type="predicted"/>
<feature type="region of interest" description="Disordered" evidence="1">
    <location>
        <begin position="325"/>
        <end position="357"/>
    </location>
</feature>
<feature type="region of interest" description="Disordered" evidence="1">
    <location>
        <begin position="23"/>
        <end position="59"/>
    </location>
</feature>
<keyword evidence="4" id="KW-1185">Reference proteome</keyword>
<evidence type="ECO:0000256" key="1">
    <source>
        <dbReference type="SAM" id="MobiDB-lite"/>
    </source>
</evidence>
<feature type="compositionally biased region" description="Acidic residues" evidence="1">
    <location>
        <begin position="288"/>
        <end position="302"/>
    </location>
</feature>
<dbReference type="Proteomes" id="UP000190648">
    <property type="component" value="Unassembled WGS sequence"/>
</dbReference>
<evidence type="ECO:0000313" key="4">
    <source>
        <dbReference type="Proteomes" id="UP000190648"/>
    </source>
</evidence>
<feature type="region of interest" description="Disordered" evidence="1">
    <location>
        <begin position="119"/>
        <end position="141"/>
    </location>
</feature>
<gene>
    <name evidence="3" type="primary">TESPA1</name>
    <name evidence="3" type="ORF">AV530_008477</name>
</gene>
<dbReference type="SMART" id="SM01257">
    <property type="entry name" value="KRAP_IP3R_bind"/>
    <property type="match status" value="1"/>
</dbReference>
<feature type="compositionally biased region" description="Low complexity" evidence="1">
    <location>
        <begin position="131"/>
        <end position="141"/>
    </location>
</feature>
<dbReference type="EMBL" id="LSYS01006961">
    <property type="protein sequence ID" value="OPJ72597.1"/>
    <property type="molecule type" value="Genomic_DNA"/>
</dbReference>
<dbReference type="Pfam" id="PF14722">
    <property type="entry name" value="KRAP_IP3R_bind"/>
    <property type="match status" value="1"/>
</dbReference>
<dbReference type="STRING" id="372326.A0A1V4JLG0"/>
<dbReference type="PANTHER" id="PTHR17469:SF1">
    <property type="entry name" value="PROTEIN TESPA1"/>
    <property type="match status" value="1"/>
</dbReference>
<dbReference type="InterPro" id="IPR029325">
    <property type="entry name" value="ITPR-bd"/>
</dbReference>
<feature type="domain" description="ITPR-interacting" evidence="2">
    <location>
        <begin position="125"/>
        <end position="288"/>
    </location>
</feature>
<reference evidence="3 4" key="1">
    <citation type="submission" date="2016-02" db="EMBL/GenBank/DDBJ databases">
        <title>Band-tailed pigeon sequencing and assembly.</title>
        <authorList>
            <person name="Soares A.E."/>
            <person name="Novak B.J."/>
            <person name="Rice E.S."/>
            <person name="O'Connell B."/>
            <person name="Chang D."/>
            <person name="Weber S."/>
            <person name="Shapiro B."/>
        </authorList>
    </citation>
    <scope>NUCLEOTIDE SEQUENCE [LARGE SCALE GENOMIC DNA]</scope>
    <source>
        <strain evidence="3">BTP2013</strain>
        <tissue evidence="3">Blood</tissue>
    </source>
</reference>
<sequence length="357" mass="38696">MEGTSVLSPSWWEKRRAWAWQSRSWRPTVPDEDEVAPDEDEVAPATRGVPELPPPHLDDVFLEGSPSRKIETWLQECRSLVEEPEEPGSPGPLGCGNNGTSFEDDLTLGAEALLLLGSHKATGRTPRDKPPSVASSSLSSLPTKTSCSVAAVLAWRQEDAEEILASLGFAHSEPGAMARVPPRFLATPSRARGMDVGLFLRAQARRLETEEPGLALAGRFQQAQALAATADSFFCLYSYVSRTPVRCICPPRPAWPCPPVPGTRVSPPAQPATLSPVERLKKVLPSTSEDDDDDDDNDNDNEGDTHVESGRSLCPSVTIRRSFMLHGGSGRSDSSGFVEEPVWGHPPPRLCDTDQMA</sequence>
<protein>
    <submittedName>
        <fullName evidence="3">Protein TESPA1</fullName>
    </submittedName>
</protein>